<keyword evidence="3" id="KW-0235">DNA replication</keyword>
<dbReference type="PANTHER" id="PTHR12087:SF0">
    <property type="entry name" value="ORIGIN RECOGNITION COMPLEX SUBUNIT 4"/>
    <property type="match status" value="1"/>
</dbReference>
<dbReference type="GO" id="GO:0005664">
    <property type="term" value="C:nuclear origin of replication recognition complex"/>
    <property type="evidence" value="ECO:0007669"/>
    <property type="project" value="TreeGrafter"/>
</dbReference>
<dbReference type="Proteomes" id="UP000039865">
    <property type="component" value="Unassembled WGS sequence"/>
</dbReference>
<dbReference type="GO" id="GO:0006270">
    <property type="term" value="P:DNA replication initiation"/>
    <property type="evidence" value="ECO:0007669"/>
    <property type="project" value="TreeGrafter"/>
</dbReference>
<dbReference type="AlphaFoldDB" id="A0A078B5Z9"/>
<organism evidence="7 8">
    <name type="scientific">Stylonychia lemnae</name>
    <name type="common">Ciliate</name>
    <dbReference type="NCBI Taxonomy" id="5949"/>
    <lineage>
        <taxon>Eukaryota</taxon>
        <taxon>Sar</taxon>
        <taxon>Alveolata</taxon>
        <taxon>Ciliophora</taxon>
        <taxon>Intramacronucleata</taxon>
        <taxon>Spirotrichea</taxon>
        <taxon>Stichotrichia</taxon>
        <taxon>Sporadotrichida</taxon>
        <taxon>Oxytrichidae</taxon>
        <taxon>Stylonychinae</taxon>
        <taxon>Stylonychia</taxon>
    </lineage>
</organism>
<dbReference type="GO" id="GO:0003688">
    <property type="term" value="F:DNA replication origin binding"/>
    <property type="evidence" value="ECO:0007669"/>
    <property type="project" value="TreeGrafter"/>
</dbReference>
<dbReference type="InterPro" id="IPR032705">
    <property type="entry name" value="ORC4_C"/>
</dbReference>
<reference evidence="7 8" key="1">
    <citation type="submission" date="2014-06" db="EMBL/GenBank/DDBJ databases">
        <authorList>
            <person name="Swart Estienne"/>
        </authorList>
    </citation>
    <scope>NUCLEOTIDE SEQUENCE [LARGE SCALE GENOMIC DNA]</scope>
    <source>
        <strain evidence="7 8">130c</strain>
    </source>
</reference>
<sequence>MRDSRFNEDDFDDDDNAMEIDVPQSKINKLKTQNQLEKLLGDRQAFRSKGNTNKIADLSPYSAIIQQIIIRLTNLTKQKIESFYKNQYDQVMDILYRSYSQGDNNSFLLLSRTKQTLHSFISQISSDITIKLKSNNQENNLKIIRVNSILSNTEAKILMKLSESLNLKHASQAFHSFEMMEHIKQYFDENQNISVCFILEDIDYYVENTKQVLLYKILDMFGYLKIKFVFIATSVKLDIADSFEKRIKSRFSHRMILFYEQTIEKFINCLSESISELIWECDDIKYRKQVLLIQNAICAVEVRQVLNEEFEMGKNYEYLAQMLRISLSSLDQIISQKMIAPEYDQILQSELTDFFNDQLLVQLKQFEQLKQNSEPIKILEKMTKAQLIVLIAAKKVAQQASIFNFEAVFKKFRDFMKSHSQFGLNLSKQVFLKTFLDLIHNGFLKSDSETDLLNVNNKIALGFQQKDLNKMIYETKGKLHLPQILEAWALKD</sequence>
<proteinExistence type="inferred from homology"/>
<evidence type="ECO:0000313" key="8">
    <source>
        <dbReference type="Proteomes" id="UP000039865"/>
    </source>
</evidence>
<keyword evidence="5" id="KW-0539">Nucleus</keyword>
<dbReference type="Pfam" id="PF14629">
    <property type="entry name" value="ORC4_C"/>
    <property type="match status" value="1"/>
</dbReference>
<feature type="domain" description="Origin recognition complex subunit 4 C-terminal" evidence="6">
    <location>
        <begin position="300"/>
        <end position="451"/>
    </location>
</feature>
<dbReference type="Gene3D" id="3.40.50.300">
    <property type="entry name" value="P-loop containing nucleotide triphosphate hydrolases"/>
    <property type="match status" value="1"/>
</dbReference>
<evidence type="ECO:0000259" key="6">
    <source>
        <dbReference type="Pfam" id="PF14629"/>
    </source>
</evidence>
<evidence type="ECO:0000256" key="1">
    <source>
        <dbReference type="ARBA" id="ARBA00004123"/>
    </source>
</evidence>
<accession>A0A078B5Z9</accession>
<keyword evidence="4" id="KW-0238">DNA-binding</keyword>
<dbReference type="EMBL" id="CCKQ01017925">
    <property type="protein sequence ID" value="CDW89844.1"/>
    <property type="molecule type" value="Genomic_DNA"/>
</dbReference>
<evidence type="ECO:0000256" key="5">
    <source>
        <dbReference type="ARBA" id="ARBA00023242"/>
    </source>
</evidence>
<comment type="similarity">
    <text evidence="2">Belongs to the ORC4 family.</text>
</comment>
<name>A0A078B5Z9_STYLE</name>
<dbReference type="InParanoid" id="A0A078B5Z9"/>
<protein>
    <recommendedName>
        <fullName evidence="6">Origin recognition complex subunit 4 C-terminal domain-containing protein</fullName>
    </recommendedName>
</protein>
<evidence type="ECO:0000256" key="4">
    <source>
        <dbReference type="ARBA" id="ARBA00023125"/>
    </source>
</evidence>
<dbReference type="PANTHER" id="PTHR12087">
    <property type="entry name" value="ORIGIN RECOGNITION COMPLEX SUBUNIT 4"/>
    <property type="match status" value="1"/>
</dbReference>
<dbReference type="InterPro" id="IPR016527">
    <property type="entry name" value="ORC4"/>
</dbReference>
<evidence type="ECO:0000313" key="7">
    <source>
        <dbReference type="EMBL" id="CDW89844.1"/>
    </source>
</evidence>
<evidence type="ECO:0000256" key="3">
    <source>
        <dbReference type="ARBA" id="ARBA00022705"/>
    </source>
</evidence>
<dbReference type="OrthoDB" id="343623at2759"/>
<comment type="subcellular location">
    <subcellularLocation>
        <location evidence="1">Nucleus</location>
    </subcellularLocation>
</comment>
<keyword evidence="8" id="KW-1185">Reference proteome</keyword>
<gene>
    <name evidence="7" type="primary">Contig14606.g15558</name>
    <name evidence="7" type="ORF">STYLEM_18983</name>
</gene>
<evidence type="ECO:0000256" key="2">
    <source>
        <dbReference type="ARBA" id="ARBA00005334"/>
    </source>
</evidence>
<dbReference type="InterPro" id="IPR027417">
    <property type="entry name" value="P-loop_NTPase"/>
</dbReference>